<protein>
    <recommendedName>
        <fullName evidence="2">Helix-turn-helix domain-containing protein</fullName>
    </recommendedName>
</protein>
<accession>A0A0G0JVE9</accession>
<dbReference type="AlphaFoldDB" id="A0A0G0JVE9"/>
<dbReference type="Pfam" id="PF12728">
    <property type="entry name" value="HTH_17"/>
    <property type="match status" value="1"/>
</dbReference>
<comment type="caution">
    <text evidence="3">The sequence shown here is derived from an EMBL/GenBank/DDBJ whole genome shotgun (WGS) entry which is preliminary data.</text>
</comment>
<dbReference type="InterPro" id="IPR010093">
    <property type="entry name" value="SinI_DNA-bd"/>
</dbReference>
<dbReference type="GO" id="GO:0003677">
    <property type="term" value="F:DNA binding"/>
    <property type="evidence" value="ECO:0007669"/>
    <property type="project" value="InterPro"/>
</dbReference>
<evidence type="ECO:0000313" key="3">
    <source>
        <dbReference type="EMBL" id="KKQ40874.1"/>
    </source>
</evidence>
<gene>
    <name evidence="3" type="ORF">US58_C0011G0001</name>
</gene>
<evidence type="ECO:0000313" key="4">
    <source>
        <dbReference type="Proteomes" id="UP000034333"/>
    </source>
</evidence>
<name>A0A0G0JVE9_9BACT</name>
<sequence length="122" mass="13771">MENQNDNKQQKEIVRLSISEAAKLFGVNSQTVRRAIADQEITYIIVGGRYKLNFESLVKWSQRHTTVRNKMANKGIGQYVEKWKISNPLFSPNPKTIIKKPADTGDTLANKNDLASKPNPSV</sequence>
<feature type="region of interest" description="Disordered" evidence="1">
    <location>
        <begin position="94"/>
        <end position="122"/>
    </location>
</feature>
<proteinExistence type="predicted"/>
<evidence type="ECO:0000259" key="2">
    <source>
        <dbReference type="Pfam" id="PF12728"/>
    </source>
</evidence>
<dbReference type="Proteomes" id="UP000034333">
    <property type="component" value="Unassembled WGS sequence"/>
</dbReference>
<organism evidence="3 4">
    <name type="scientific">Candidatus Magasanikbacteria bacterium GW2011_GWA2_37_8</name>
    <dbReference type="NCBI Taxonomy" id="1619036"/>
    <lineage>
        <taxon>Bacteria</taxon>
        <taxon>Candidatus Magasanikiibacteriota</taxon>
    </lineage>
</organism>
<reference evidence="3 4" key="1">
    <citation type="journal article" date="2015" name="Nature">
        <title>rRNA introns, odd ribosomes, and small enigmatic genomes across a large radiation of phyla.</title>
        <authorList>
            <person name="Brown C.T."/>
            <person name="Hug L.A."/>
            <person name="Thomas B.C."/>
            <person name="Sharon I."/>
            <person name="Castelle C.J."/>
            <person name="Singh A."/>
            <person name="Wilkins M.J."/>
            <person name="Williams K.H."/>
            <person name="Banfield J.F."/>
        </authorList>
    </citation>
    <scope>NUCLEOTIDE SEQUENCE [LARGE SCALE GENOMIC DNA]</scope>
</reference>
<feature type="domain" description="Helix-turn-helix" evidence="2">
    <location>
        <begin position="16"/>
        <end position="63"/>
    </location>
</feature>
<dbReference type="NCBIfam" id="TIGR01764">
    <property type="entry name" value="excise"/>
    <property type="match status" value="1"/>
</dbReference>
<dbReference type="EMBL" id="LBTN01000011">
    <property type="protein sequence ID" value="KKQ40874.1"/>
    <property type="molecule type" value="Genomic_DNA"/>
</dbReference>
<dbReference type="InterPro" id="IPR041657">
    <property type="entry name" value="HTH_17"/>
</dbReference>
<evidence type="ECO:0000256" key="1">
    <source>
        <dbReference type="SAM" id="MobiDB-lite"/>
    </source>
</evidence>